<evidence type="ECO:0000313" key="1">
    <source>
        <dbReference type="EMBL" id="CEP08126.1"/>
    </source>
</evidence>
<sequence length="76" mass="8634">MNTVLSNNTFYTHHQASSSGMDVPIHQNVTFSQMRPGFVDKCVSENPRLTVTVDILGDKVELPIYALRRRNAMVHF</sequence>
<protein>
    <submittedName>
        <fullName evidence="1">Uncharacterized protein</fullName>
    </submittedName>
</protein>
<evidence type="ECO:0000313" key="2">
    <source>
        <dbReference type="Proteomes" id="UP000054107"/>
    </source>
</evidence>
<dbReference type="AlphaFoldDB" id="A0A0B7MQA0"/>
<keyword evidence="2" id="KW-1185">Reference proteome</keyword>
<gene>
    <name evidence="1" type="primary">PARPA_01435.1 scaffold 1359</name>
</gene>
<organism evidence="1 2">
    <name type="scientific">Parasitella parasitica</name>
    <dbReference type="NCBI Taxonomy" id="35722"/>
    <lineage>
        <taxon>Eukaryota</taxon>
        <taxon>Fungi</taxon>
        <taxon>Fungi incertae sedis</taxon>
        <taxon>Mucoromycota</taxon>
        <taxon>Mucoromycotina</taxon>
        <taxon>Mucoromycetes</taxon>
        <taxon>Mucorales</taxon>
        <taxon>Mucorineae</taxon>
        <taxon>Mucoraceae</taxon>
        <taxon>Parasitella</taxon>
    </lineage>
</organism>
<dbReference type="Proteomes" id="UP000054107">
    <property type="component" value="Unassembled WGS sequence"/>
</dbReference>
<accession>A0A0B7MQA0</accession>
<reference evidence="1 2" key="1">
    <citation type="submission" date="2014-09" db="EMBL/GenBank/DDBJ databases">
        <authorList>
            <person name="Ellenberger Sabrina"/>
        </authorList>
    </citation>
    <scope>NUCLEOTIDE SEQUENCE [LARGE SCALE GENOMIC DNA]</scope>
    <source>
        <strain evidence="1 2">CBS 412.66</strain>
    </source>
</reference>
<name>A0A0B7MQA0_9FUNG</name>
<proteinExistence type="predicted"/>
<dbReference type="OrthoDB" id="2222427at2759"/>
<dbReference type="EMBL" id="LN719426">
    <property type="protein sequence ID" value="CEP08126.1"/>
    <property type="molecule type" value="Genomic_DNA"/>
</dbReference>